<comment type="catalytic activity">
    <reaction evidence="15">
        <text>4 Fe(II)-[cytochrome c] + O2 + 8 H(+)(in) = 4 Fe(III)-[cytochrome c] + 2 H2O + 4 H(+)(out)</text>
        <dbReference type="Rhea" id="RHEA:11436"/>
        <dbReference type="Rhea" id="RHEA-COMP:10350"/>
        <dbReference type="Rhea" id="RHEA-COMP:14399"/>
        <dbReference type="ChEBI" id="CHEBI:15377"/>
        <dbReference type="ChEBI" id="CHEBI:15378"/>
        <dbReference type="ChEBI" id="CHEBI:15379"/>
        <dbReference type="ChEBI" id="CHEBI:29033"/>
        <dbReference type="ChEBI" id="CHEBI:29034"/>
        <dbReference type="EC" id="7.1.1.9"/>
    </reaction>
</comment>
<dbReference type="PROSITE" id="PS51257">
    <property type="entry name" value="PROKAR_LIPOPROTEIN"/>
    <property type="match status" value="1"/>
</dbReference>
<evidence type="ECO:0000256" key="4">
    <source>
        <dbReference type="ARBA" id="ARBA00022448"/>
    </source>
</evidence>
<dbReference type="Gene3D" id="2.60.40.420">
    <property type="entry name" value="Cupredoxins - blue copper proteins"/>
    <property type="match status" value="1"/>
</dbReference>
<dbReference type="PANTHER" id="PTHR22888">
    <property type="entry name" value="CYTOCHROME C OXIDASE, SUBUNIT II"/>
    <property type="match status" value="1"/>
</dbReference>
<dbReference type="EMBL" id="JBHSRD010000002">
    <property type="protein sequence ID" value="MFC6006376.1"/>
    <property type="molecule type" value="Genomic_DNA"/>
</dbReference>
<evidence type="ECO:0000256" key="12">
    <source>
        <dbReference type="ARBA" id="ARBA00023136"/>
    </source>
</evidence>
<comment type="caution">
    <text evidence="18">The sequence shown here is derived from an EMBL/GenBank/DDBJ whole genome shotgun (WGS) entry which is preliminary data.</text>
</comment>
<evidence type="ECO:0000256" key="15">
    <source>
        <dbReference type="ARBA" id="ARBA00047816"/>
    </source>
</evidence>
<evidence type="ECO:0000256" key="8">
    <source>
        <dbReference type="ARBA" id="ARBA00022967"/>
    </source>
</evidence>
<evidence type="ECO:0000256" key="3">
    <source>
        <dbReference type="ARBA" id="ARBA00012949"/>
    </source>
</evidence>
<evidence type="ECO:0000259" key="17">
    <source>
        <dbReference type="PROSITE" id="PS50857"/>
    </source>
</evidence>
<dbReference type="InterPro" id="IPR036257">
    <property type="entry name" value="Cyt_c_oxidase_su2_TM_sf"/>
</dbReference>
<dbReference type="PROSITE" id="PS00078">
    <property type="entry name" value="COX2"/>
    <property type="match status" value="1"/>
</dbReference>
<accession>A0ABW1JAT6</accession>
<evidence type="ECO:0000256" key="16">
    <source>
        <dbReference type="SAM" id="Phobius"/>
    </source>
</evidence>
<evidence type="ECO:0000256" key="11">
    <source>
        <dbReference type="ARBA" id="ARBA00023008"/>
    </source>
</evidence>
<keyword evidence="9" id="KW-0249">Electron transport</keyword>
<proteinExistence type="inferred from homology"/>
<evidence type="ECO:0000256" key="13">
    <source>
        <dbReference type="ARBA" id="ARBA00024688"/>
    </source>
</evidence>
<dbReference type="InterPro" id="IPR008972">
    <property type="entry name" value="Cupredoxin"/>
</dbReference>
<feature type="transmembrane region" description="Helical" evidence="16">
    <location>
        <begin position="88"/>
        <end position="106"/>
    </location>
</feature>
<evidence type="ECO:0000256" key="9">
    <source>
        <dbReference type="ARBA" id="ARBA00022982"/>
    </source>
</evidence>
<dbReference type="InterPro" id="IPR045187">
    <property type="entry name" value="CcO_II"/>
</dbReference>
<feature type="transmembrane region" description="Helical" evidence="16">
    <location>
        <begin position="43"/>
        <end position="67"/>
    </location>
</feature>
<keyword evidence="12 16" id="KW-0472">Membrane</keyword>
<comment type="similarity">
    <text evidence="2">Belongs to the cytochrome c oxidase subunit 2 family.</text>
</comment>
<keyword evidence="6 16" id="KW-0812">Transmembrane</keyword>
<dbReference type="PROSITE" id="PS50857">
    <property type="entry name" value="COX2_CUA"/>
    <property type="match status" value="1"/>
</dbReference>
<reference evidence="19" key="1">
    <citation type="journal article" date="2019" name="Int. J. Syst. Evol. Microbiol.">
        <title>The Global Catalogue of Microorganisms (GCM) 10K type strain sequencing project: providing services to taxonomists for standard genome sequencing and annotation.</title>
        <authorList>
            <consortium name="The Broad Institute Genomics Platform"/>
            <consortium name="The Broad Institute Genome Sequencing Center for Infectious Disease"/>
            <person name="Wu L."/>
            <person name="Ma J."/>
        </authorList>
    </citation>
    <scope>NUCLEOTIDE SEQUENCE [LARGE SCALE GENOMIC DNA]</scope>
    <source>
        <strain evidence="19">KACC 14249</strain>
    </source>
</reference>
<organism evidence="18 19">
    <name type="scientific">Angustibacter luteus</name>
    <dbReference type="NCBI Taxonomy" id="658456"/>
    <lineage>
        <taxon>Bacteria</taxon>
        <taxon>Bacillati</taxon>
        <taxon>Actinomycetota</taxon>
        <taxon>Actinomycetes</taxon>
        <taxon>Kineosporiales</taxon>
        <taxon>Kineosporiaceae</taxon>
    </lineage>
</organism>
<dbReference type="InterPro" id="IPR002429">
    <property type="entry name" value="CcO_II-like_C"/>
</dbReference>
<keyword evidence="7" id="KW-0479">Metal-binding</keyword>
<comment type="subcellular location">
    <subcellularLocation>
        <location evidence="1">Membrane</location>
        <topology evidence="1">Multi-pass membrane protein</topology>
    </subcellularLocation>
</comment>
<dbReference type="PRINTS" id="PR01166">
    <property type="entry name" value="CYCOXIDASEII"/>
</dbReference>
<evidence type="ECO:0000256" key="1">
    <source>
        <dbReference type="ARBA" id="ARBA00004141"/>
    </source>
</evidence>
<gene>
    <name evidence="18" type="primary">coxB</name>
    <name evidence="18" type="ORF">ACFQDO_04460</name>
</gene>
<dbReference type="EC" id="7.1.1.9" evidence="3"/>
<dbReference type="SUPFAM" id="SSF49503">
    <property type="entry name" value="Cupredoxins"/>
    <property type="match status" value="1"/>
</dbReference>
<dbReference type="Gene3D" id="1.10.287.90">
    <property type="match status" value="1"/>
</dbReference>
<evidence type="ECO:0000256" key="10">
    <source>
        <dbReference type="ARBA" id="ARBA00022989"/>
    </source>
</evidence>
<dbReference type="Proteomes" id="UP001596189">
    <property type="component" value="Unassembled WGS sequence"/>
</dbReference>
<evidence type="ECO:0000256" key="2">
    <source>
        <dbReference type="ARBA" id="ARBA00007866"/>
    </source>
</evidence>
<feature type="domain" description="Cytochrome oxidase subunit II copper A binding" evidence="17">
    <location>
        <begin position="118"/>
        <end position="246"/>
    </location>
</feature>
<protein>
    <recommendedName>
        <fullName evidence="3">cytochrome-c oxidase</fullName>
        <ecNumber evidence="3">7.1.1.9</ecNumber>
    </recommendedName>
    <alternativeName>
        <fullName evidence="14">Cytochrome aa3 subunit 2</fullName>
    </alternativeName>
</protein>
<dbReference type="CDD" id="cd13919">
    <property type="entry name" value="CuRO_HCO_II_like_5"/>
    <property type="match status" value="1"/>
</dbReference>
<dbReference type="RefSeq" id="WP_345717214.1">
    <property type="nucleotide sequence ID" value="NZ_BAABFP010000005.1"/>
</dbReference>
<evidence type="ECO:0000256" key="14">
    <source>
        <dbReference type="ARBA" id="ARBA00031399"/>
    </source>
</evidence>
<dbReference type="InterPro" id="IPR014222">
    <property type="entry name" value="Cyt_c_oxidase_su2"/>
</dbReference>
<dbReference type="NCBIfam" id="TIGR02866">
    <property type="entry name" value="CoxB"/>
    <property type="match status" value="1"/>
</dbReference>
<dbReference type="InterPro" id="IPR001505">
    <property type="entry name" value="Copper_CuA"/>
</dbReference>
<evidence type="ECO:0000313" key="18">
    <source>
        <dbReference type="EMBL" id="MFC6006376.1"/>
    </source>
</evidence>
<sequence>MSRLAVAAAVAAVALTGCTDTQKRGFLPKGVTTDKDVVTNLWVGSWIAALAVGVLVWGLIIFCVVAYRRRKDDDSVPVQLRYNLPIEILYSVIPLFMIGALFYYTARDEATLLKVSDNPNNVVNIVGKRWAWDFNYLSNDVYEASVQTPVTAGGVDQAAAPVLYLPVDKSTQFVLTSRDVIHSFWVPAFLMKMDMLPGLVNTFQVTPTEIGTYTGKCAELCGTYHSQMLFSVKVVSQADYDQHMAELKAKGQTGLLPNSLSLENLEPGQAEKIPNVGGQ</sequence>
<keyword evidence="19" id="KW-1185">Reference proteome</keyword>
<keyword evidence="5" id="KW-0679">Respiratory chain</keyword>
<evidence type="ECO:0000256" key="6">
    <source>
        <dbReference type="ARBA" id="ARBA00022692"/>
    </source>
</evidence>
<keyword evidence="10 16" id="KW-1133">Transmembrane helix</keyword>
<evidence type="ECO:0000256" key="5">
    <source>
        <dbReference type="ARBA" id="ARBA00022660"/>
    </source>
</evidence>
<keyword evidence="8" id="KW-1278">Translocase</keyword>
<dbReference type="Pfam" id="PF00116">
    <property type="entry name" value="COX2"/>
    <property type="match status" value="1"/>
</dbReference>
<evidence type="ECO:0000313" key="19">
    <source>
        <dbReference type="Proteomes" id="UP001596189"/>
    </source>
</evidence>
<dbReference type="PANTHER" id="PTHR22888:SF9">
    <property type="entry name" value="CYTOCHROME C OXIDASE SUBUNIT 2"/>
    <property type="match status" value="1"/>
</dbReference>
<comment type="function">
    <text evidence="13">Subunits I and II form the functional core of the enzyme complex. Electrons originating in cytochrome c are transferred via heme a and Cu(A) to the binuclear center formed by heme a3 and Cu(B).</text>
</comment>
<keyword evidence="4" id="KW-0813">Transport</keyword>
<keyword evidence="11" id="KW-0186">Copper</keyword>
<dbReference type="SUPFAM" id="SSF81464">
    <property type="entry name" value="Cytochrome c oxidase subunit II-like, transmembrane region"/>
    <property type="match status" value="1"/>
</dbReference>
<evidence type="ECO:0000256" key="7">
    <source>
        <dbReference type="ARBA" id="ARBA00022723"/>
    </source>
</evidence>
<name>A0ABW1JAT6_9ACTN</name>